<keyword evidence="3" id="KW-0862">Zinc</keyword>
<name>A0A1G7DEC3_9RHOB</name>
<dbReference type="InterPro" id="IPR011042">
    <property type="entry name" value="6-blade_b-propeller_TolB-like"/>
</dbReference>
<comment type="similarity">
    <text evidence="1">Belongs to the SMP-30/CGR1 family.</text>
</comment>
<evidence type="ECO:0000313" key="5">
    <source>
        <dbReference type="EMBL" id="SDE49853.1"/>
    </source>
</evidence>
<evidence type="ECO:0000256" key="1">
    <source>
        <dbReference type="ARBA" id="ARBA00008853"/>
    </source>
</evidence>
<dbReference type="GO" id="GO:0005509">
    <property type="term" value="F:calcium ion binding"/>
    <property type="evidence" value="ECO:0007669"/>
    <property type="project" value="TreeGrafter"/>
</dbReference>
<proteinExistence type="inferred from homology"/>
<feature type="binding site" evidence="3">
    <location>
        <position position="141"/>
    </location>
    <ligand>
        <name>a divalent metal cation</name>
        <dbReference type="ChEBI" id="CHEBI:60240"/>
    </ligand>
</feature>
<dbReference type="GO" id="GO:0019853">
    <property type="term" value="P:L-ascorbic acid biosynthetic process"/>
    <property type="evidence" value="ECO:0007669"/>
    <property type="project" value="TreeGrafter"/>
</dbReference>
<evidence type="ECO:0000313" key="6">
    <source>
        <dbReference type="Proteomes" id="UP000199344"/>
    </source>
</evidence>
<dbReference type="SUPFAM" id="SSF63829">
    <property type="entry name" value="Calcium-dependent phosphotriesterase"/>
    <property type="match status" value="1"/>
</dbReference>
<dbReference type="AlphaFoldDB" id="A0A1G7DEC3"/>
<evidence type="ECO:0000256" key="3">
    <source>
        <dbReference type="PIRSR" id="PIRSR605511-2"/>
    </source>
</evidence>
<protein>
    <submittedName>
        <fullName evidence="5">Sugar lactone lactonase YvrE</fullName>
    </submittedName>
</protein>
<dbReference type="PANTHER" id="PTHR10907:SF47">
    <property type="entry name" value="REGUCALCIN"/>
    <property type="match status" value="1"/>
</dbReference>
<dbReference type="PRINTS" id="PR01790">
    <property type="entry name" value="SMP30FAMILY"/>
</dbReference>
<dbReference type="InterPro" id="IPR013658">
    <property type="entry name" value="SGL"/>
</dbReference>
<dbReference type="OrthoDB" id="2633250at2"/>
<accession>A0A1G7DEC3</accession>
<feature type="active site" description="Proton donor/acceptor" evidence="2">
    <location>
        <position position="191"/>
    </location>
</feature>
<keyword evidence="6" id="KW-1185">Reference proteome</keyword>
<comment type="cofactor">
    <cofactor evidence="3">
        <name>Zn(2+)</name>
        <dbReference type="ChEBI" id="CHEBI:29105"/>
    </cofactor>
    <text evidence="3">Binds 1 divalent metal cation per subunit.</text>
</comment>
<feature type="binding site" evidence="3">
    <location>
        <position position="13"/>
    </location>
    <ligand>
        <name>a divalent metal cation</name>
        <dbReference type="ChEBI" id="CHEBI:60240"/>
    </ligand>
</feature>
<dbReference type="GO" id="GO:0004341">
    <property type="term" value="F:gluconolactonase activity"/>
    <property type="evidence" value="ECO:0007669"/>
    <property type="project" value="TreeGrafter"/>
</dbReference>
<reference evidence="5 6" key="1">
    <citation type="submission" date="2016-10" db="EMBL/GenBank/DDBJ databases">
        <authorList>
            <person name="de Groot N.N."/>
        </authorList>
    </citation>
    <scope>NUCLEOTIDE SEQUENCE [LARGE SCALE GENOMIC DNA]</scope>
    <source>
        <strain evidence="5 6">DSM 22220</strain>
    </source>
</reference>
<dbReference type="RefSeq" id="WP_090524101.1">
    <property type="nucleotide sequence ID" value="NZ_FNAH01000007.1"/>
</dbReference>
<organism evidence="5 6">
    <name type="scientific">Paracoccus isoporae</name>
    <dbReference type="NCBI Taxonomy" id="591205"/>
    <lineage>
        <taxon>Bacteria</taxon>
        <taxon>Pseudomonadati</taxon>
        <taxon>Pseudomonadota</taxon>
        <taxon>Alphaproteobacteria</taxon>
        <taxon>Rhodobacterales</taxon>
        <taxon>Paracoccaceae</taxon>
        <taxon>Paracoccus</taxon>
    </lineage>
</organism>
<dbReference type="STRING" id="591205.SAMN05421538_10775"/>
<dbReference type="Pfam" id="PF08450">
    <property type="entry name" value="SGL"/>
    <property type="match status" value="1"/>
</dbReference>
<evidence type="ECO:0000259" key="4">
    <source>
        <dbReference type="Pfam" id="PF08450"/>
    </source>
</evidence>
<feature type="domain" description="SMP-30/Gluconolactonase/LRE-like region" evidence="4">
    <location>
        <begin position="11"/>
        <end position="250"/>
    </location>
</feature>
<feature type="binding site" evidence="3">
    <location>
        <position position="191"/>
    </location>
    <ligand>
        <name>a divalent metal cation</name>
        <dbReference type="ChEBI" id="CHEBI:60240"/>
    </ligand>
</feature>
<feature type="binding site" evidence="3">
    <location>
        <position position="96"/>
    </location>
    <ligand>
        <name>substrate</name>
    </ligand>
</feature>
<feature type="binding site" evidence="3">
    <location>
        <position position="94"/>
    </location>
    <ligand>
        <name>substrate</name>
    </ligand>
</feature>
<evidence type="ECO:0000256" key="2">
    <source>
        <dbReference type="PIRSR" id="PIRSR605511-1"/>
    </source>
</evidence>
<dbReference type="Proteomes" id="UP000199344">
    <property type="component" value="Unassembled WGS sequence"/>
</dbReference>
<gene>
    <name evidence="5" type="ORF">SAMN05421538_10775</name>
</gene>
<dbReference type="PANTHER" id="PTHR10907">
    <property type="entry name" value="REGUCALCIN"/>
    <property type="match status" value="1"/>
</dbReference>
<dbReference type="InterPro" id="IPR005511">
    <property type="entry name" value="SMP-30"/>
</dbReference>
<dbReference type="EMBL" id="FNAH01000007">
    <property type="protein sequence ID" value="SDE49853.1"/>
    <property type="molecule type" value="Genomic_DNA"/>
</dbReference>
<keyword evidence="3" id="KW-0479">Metal-binding</keyword>
<sequence length="280" mass="30924">MTVFDDRICTLGEGPIWHPERRQFFWFDILGQRLLSRDAQGQREWRFDRIASAAGWVDRDRMLVATETDLSVLDLRDGSLRHVVDLEADRPETRCNDGRADRRGGFWIGTMGKQGQRKLGSIYRYFGGELRRLVGDITTTNAICFAPDGRTAFYADTPEQTIWSQRLDAEGWPDGAPVVFLDLRDAGLKPDGAVVDAEGALCVACWGAGTVIRFAPDGRELDRVTVAGRHSSCPALGGADLRDMLVTTATEGMEDPGPDEGLTYLVRAAAPGLPEPQVRL</sequence>
<dbReference type="Gene3D" id="2.120.10.30">
    <property type="entry name" value="TolB, C-terminal domain"/>
    <property type="match status" value="1"/>
</dbReference>